<feature type="binding site" evidence="16">
    <location>
        <begin position="28"/>
        <end position="31"/>
    </location>
    <ligand>
        <name>substrate</name>
    </ligand>
</feature>
<evidence type="ECO:0000256" key="2">
    <source>
        <dbReference type="ARBA" id="ARBA00005967"/>
    </source>
</evidence>
<dbReference type="PANTHER" id="PTHR34299">
    <property type="entry name" value="DIACYLGLYCEROL KINASE"/>
    <property type="match status" value="1"/>
</dbReference>
<feature type="binding site" evidence="17">
    <location>
        <position position="15"/>
    </location>
    <ligand>
        <name>ATP</name>
        <dbReference type="ChEBI" id="CHEBI:30616"/>
    </ligand>
</feature>
<evidence type="ECO:0000256" key="1">
    <source>
        <dbReference type="ARBA" id="ARBA00004651"/>
    </source>
</evidence>
<sequence>MSMDYRGKSPFRWKRFAASFGFAFQGLRFAWREPNFRFHAAAASAVIAAGSLLSLSRIEWLFILLMIFGMFVLEMINTAIEKVVDLVTEETHPLAGMAKDLAAGAVLLYAILAAITGLIIFLPKVWPL</sequence>
<dbReference type="GO" id="GO:0016301">
    <property type="term" value="F:kinase activity"/>
    <property type="evidence" value="ECO:0007669"/>
    <property type="project" value="UniProtKB-KW"/>
</dbReference>
<evidence type="ECO:0000256" key="12">
    <source>
        <dbReference type="ARBA" id="ARBA00023136"/>
    </source>
</evidence>
<feature type="binding site" evidence="17">
    <location>
        <begin position="99"/>
        <end position="100"/>
    </location>
    <ligand>
        <name>ATP</name>
        <dbReference type="ChEBI" id="CHEBI:30616"/>
    </ligand>
</feature>
<comment type="caution">
    <text evidence="20">The sequence shown here is derived from an EMBL/GenBank/DDBJ whole genome shotgun (WGS) entry which is preliminary data.</text>
</comment>
<keyword evidence="12 19" id="KW-0472">Membrane</keyword>
<feature type="binding site" evidence="18">
    <location>
        <position position="33"/>
    </location>
    <ligand>
        <name>a divalent metal cation</name>
        <dbReference type="ChEBI" id="CHEBI:60240"/>
    </ligand>
</feature>
<feature type="active site" description="Proton acceptor" evidence="15">
    <location>
        <position position="74"/>
    </location>
</feature>
<feature type="transmembrane region" description="Helical" evidence="19">
    <location>
        <begin position="61"/>
        <end position="80"/>
    </location>
</feature>
<dbReference type="Pfam" id="PF01219">
    <property type="entry name" value="DAGK_prokar"/>
    <property type="match status" value="1"/>
</dbReference>
<evidence type="ECO:0000256" key="17">
    <source>
        <dbReference type="PIRSR" id="PIRSR600829-3"/>
    </source>
</evidence>
<protein>
    <submittedName>
        <fullName evidence="20">Diacylglycerol kinase</fullName>
    </submittedName>
</protein>
<name>A0A0F5IC70_BACTR</name>
<evidence type="ECO:0000256" key="10">
    <source>
        <dbReference type="ARBA" id="ARBA00022989"/>
    </source>
</evidence>
<dbReference type="GO" id="GO:0046872">
    <property type="term" value="F:metal ion binding"/>
    <property type="evidence" value="ECO:0007669"/>
    <property type="project" value="UniProtKB-KW"/>
</dbReference>
<keyword evidence="21" id="KW-1185">Reference proteome</keyword>
<comment type="similarity">
    <text evidence="2">Belongs to the bacterial diacylglycerol kinase family.</text>
</comment>
<feature type="binding site" evidence="16">
    <location>
        <position position="74"/>
    </location>
    <ligand>
        <name>substrate</name>
    </ligand>
</feature>
<evidence type="ECO:0000256" key="19">
    <source>
        <dbReference type="SAM" id="Phobius"/>
    </source>
</evidence>
<feature type="transmembrane region" description="Helical" evidence="19">
    <location>
        <begin position="101"/>
        <end position="122"/>
    </location>
</feature>
<keyword evidence="18" id="KW-0479">Metal-binding</keyword>
<organism evidence="20 21">
    <name type="scientific">Bacillus thermotolerans</name>
    <name type="common">Quasibacillus thermotolerans</name>
    <dbReference type="NCBI Taxonomy" id="1221996"/>
    <lineage>
        <taxon>Bacteria</taxon>
        <taxon>Bacillati</taxon>
        <taxon>Bacillota</taxon>
        <taxon>Bacilli</taxon>
        <taxon>Bacillales</taxon>
        <taxon>Bacillaceae</taxon>
        <taxon>Bacillus</taxon>
    </lineage>
</organism>
<keyword evidence="18" id="KW-0460">Magnesium</keyword>
<keyword evidence="10 19" id="KW-1133">Transmembrane helix</keyword>
<keyword evidence="6 19" id="KW-0812">Transmembrane</keyword>
<evidence type="ECO:0000313" key="20">
    <source>
        <dbReference type="EMBL" id="KKB43043.1"/>
    </source>
</evidence>
<keyword evidence="8 20" id="KW-0418">Kinase</keyword>
<evidence type="ECO:0000256" key="15">
    <source>
        <dbReference type="PIRSR" id="PIRSR600829-1"/>
    </source>
</evidence>
<evidence type="ECO:0000256" key="5">
    <source>
        <dbReference type="ARBA" id="ARBA00022679"/>
    </source>
</evidence>
<keyword evidence="3" id="KW-1003">Cell membrane</keyword>
<comment type="cofactor">
    <cofactor evidence="18">
        <name>Mg(2+)</name>
        <dbReference type="ChEBI" id="CHEBI:18420"/>
    </cofactor>
    <text evidence="18">Mn(2+), Zn(2+), Cd(2+) and Co(2+) support activity to lesser extents.</text>
</comment>
<evidence type="ECO:0000256" key="3">
    <source>
        <dbReference type="ARBA" id="ARBA00022475"/>
    </source>
</evidence>
<keyword evidence="13" id="KW-0594">Phospholipid biosynthesis</keyword>
<evidence type="ECO:0000256" key="14">
    <source>
        <dbReference type="ARBA" id="ARBA00023264"/>
    </source>
</evidence>
<dbReference type="PROSITE" id="PS01069">
    <property type="entry name" value="DAGK_PROKAR"/>
    <property type="match status" value="1"/>
</dbReference>
<evidence type="ECO:0000256" key="9">
    <source>
        <dbReference type="ARBA" id="ARBA00022840"/>
    </source>
</evidence>
<dbReference type="GO" id="GO:0005524">
    <property type="term" value="F:ATP binding"/>
    <property type="evidence" value="ECO:0007669"/>
    <property type="project" value="UniProtKB-KW"/>
</dbReference>
<feature type="binding site" evidence="16">
    <location>
        <position position="15"/>
    </location>
    <ligand>
        <name>substrate</name>
    </ligand>
</feature>
<reference evidence="20" key="1">
    <citation type="submission" date="2015-02" db="EMBL/GenBank/DDBJ databases">
        <title>Genome Assembly of Bacillaceae bacterium MTCC 8252.</title>
        <authorList>
            <person name="Verma A."/>
            <person name="Khatri I."/>
            <person name="Mual P."/>
            <person name="Subramanian S."/>
            <person name="Krishnamurthi S."/>
        </authorList>
    </citation>
    <scope>NUCLEOTIDE SEQUENCE [LARGE SCALE GENOMIC DNA]</scope>
    <source>
        <strain evidence="20">MTCC 8252</strain>
    </source>
</reference>
<evidence type="ECO:0000313" key="21">
    <source>
        <dbReference type="Proteomes" id="UP000031563"/>
    </source>
</evidence>
<dbReference type="PANTHER" id="PTHR34299:SF1">
    <property type="entry name" value="DIACYLGLYCEROL KINASE"/>
    <property type="match status" value="1"/>
</dbReference>
<feature type="binding site" evidence="17">
    <location>
        <position position="33"/>
    </location>
    <ligand>
        <name>ATP</name>
        <dbReference type="ChEBI" id="CHEBI:30616"/>
    </ligand>
</feature>
<dbReference type="InterPro" id="IPR000829">
    <property type="entry name" value="DAGK"/>
</dbReference>
<comment type="subcellular location">
    <subcellularLocation>
        <location evidence="1">Cell membrane</location>
        <topology evidence="1">Multi-pass membrane protein</topology>
    </subcellularLocation>
</comment>
<dbReference type="RefSeq" id="WP_039236900.1">
    <property type="nucleotide sequence ID" value="NZ_JWIQ02000032.1"/>
</dbReference>
<dbReference type="AlphaFoldDB" id="A0A0F5IC70"/>
<keyword evidence="11" id="KW-0443">Lipid metabolism</keyword>
<gene>
    <name evidence="20" type="ORF">QY95_02643</name>
</gene>
<dbReference type="GO" id="GO:0008654">
    <property type="term" value="P:phospholipid biosynthetic process"/>
    <property type="evidence" value="ECO:0007669"/>
    <property type="project" value="UniProtKB-KW"/>
</dbReference>
<evidence type="ECO:0000256" key="18">
    <source>
        <dbReference type="PIRSR" id="PIRSR600829-4"/>
    </source>
</evidence>
<evidence type="ECO:0000256" key="8">
    <source>
        <dbReference type="ARBA" id="ARBA00022777"/>
    </source>
</evidence>
<evidence type="ECO:0000256" key="7">
    <source>
        <dbReference type="ARBA" id="ARBA00022741"/>
    </source>
</evidence>
<accession>A0A0F5IC70</accession>
<keyword evidence="5" id="KW-0808">Transferase</keyword>
<dbReference type="CDD" id="cd14265">
    <property type="entry name" value="UDPK_IM_like"/>
    <property type="match status" value="1"/>
</dbReference>
<dbReference type="STRING" id="1221996.QY95_02643"/>
<keyword evidence="7 17" id="KW-0547">Nucleotide-binding</keyword>
<feature type="binding site" evidence="18">
    <location>
        <position position="81"/>
    </location>
    <ligand>
        <name>a divalent metal cation</name>
        <dbReference type="ChEBI" id="CHEBI:60240"/>
    </ligand>
</feature>
<evidence type="ECO:0000256" key="11">
    <source>
        <dbReference type="ARBA" id="ARBA00023098"/>
    </source>
</evidence>
<keyword evidence="9 17" id="KW-0067">ATP-binding</keyword>
<dbReference type="Proteomes" id="UP000031563">
    <property type="component" value="Unassembled WGS sequence"/>
</dbReference>
<keyword evidence="14" id="KW-1208">Phospholipid metabolism</keyword>
<evidence type="ECO:0000256" key="4">
    <source>
        <dbReference type="ARBA" id="ARBA00022516"/>
    </source>
</evidence>
<dbReference type="EMBL" id="JWIR02000005">
    <property type="protein sequence ID" value="KKB43043.1"/>
    <property type="molecule type" value="Genomic_DNA"/>
</dbReference>
<dbReference type="InterPro" id="IPR033717">
    <property type="entry name" value="UDPK"/>
</dbReference>
<proteinExistence type="inferred from homology"/>
<dbReference type="GO" id="GO:0005886">
    <property type="term" value="C:plasma membrane"/>
    <property type="evidence" value="ECO:0007669"/>
    <property type="project" value="UniProtKB-SubCell"/>
</dbReference>
<feature type="binding site" evidence="17">
    <location>
        <begin position="90"/>
        <end position="92"/>
    </location>
    <ligand>
        <name>ATP</name>
        <dbReference type="ChEBI" id="CHEBI:30616"/>
    </ligand>
</feature>
<evidence type="ECO:0000256" key="13">
    <source>
        <dbReference type="ARBA" id="ARBA00023209"/>
    </source>
</evidence>
<evidence type="ECO:0000256" key="16">
    <source>
        <dbReference type="PIRSR" id="PIRSR600829-2"/>
    </source>
</evidence>
<dbReference type="Gene3D" id="1.10.287.3610">
    <property type="match status" value="1"/>
</dbReference>
<evidence type="ECO:0000256" key="6">
    <source>
        <dbReference type="ARBA" id="ARBA00022692"/>
    </source>
</evidence>
<feature type="binding site" evidence="17">
    <location>
        <position position="81"/>
    </location>
    <ligand>
        <name>ATP</name>
        <dbReference type="ChEBI" id="CHEBI:30616"/>
    </ligand>
</feature>
<dbReference type="OrthoDB" id="9789934at2"/>
<keyword evidence="4" id="KW-0444">Lipid biosynthesis</keyword>
<dbReference type="InterPro" id="IPR036945">
    <property type="entry name" value="DAGK_sf"/>
</dbReference>